<dbReference type="OrthoDB" id="78539at2759"/>
<dbReference type="PROSITE" id="PS50297">
    <property type="entry name" value="ANK_REP_REGION"/>
    <property type="match status" value="2"/>
</dbReference>
<dbReference type="InterPro" id="IPR036770">
    <property type="entry name" value="Ankyrin_rpt-contain_sf"/>
</dbReference>
<dbReference type="AlphaFoldDB" id="A0A225WTB9"/>
<dbReference type="EMBL" id="NBNE01000277">
    <property type="protein sequence ID" value="OWZ20896.1"/>
    <property type="molecule type" value="Genomic_DNA"/>
</dbReference>
<dbReference type="SUPFAM" id="SSF48403">
    <property type="entry name" value="Ankyrin repeat"/>
    <property type="match status" value="1"/>
</dbReference>
<accession>A0A225WTB9</accession>
<dbReference type="Gene3D" id="1.25.40.20">
    <property type="entry name" value="Ankyrin repeat-containing domain"/>
    <property type="match status" value="3"/>
</dbReference>
<reference evidence="5" key="1">
    <citation type="submission" date="2017-03" db="EMBL/GenBank/DDBJ databases">
        <title>Phytopthora megakarya and P. palmivora, two closely related causual agents of cacao black pod achieved similar genome size and gene model numbers by different mechanisms.</title>
        <authorList>
            <person name="Ali S."/>
            <person name="Shao J."/>
            <person name="Larry D.J."/>
            <person name="Kronmiller B."/>
            <person name="Shen D."/>
            <person name="Strem M.D."/>
            <person name="Melnick R.L."/>
            <person name="Guiltinan M.J."/>
            <person name="Tyler B.M."/>
            <person name="Meinhardt L.W."/>
            <person name="Bailey B.A."/>
        </authorList>
    </citation>
    <scope>NUCLEOTIDE SEQUENCE [LARGE SCALE GENOMIC DNA]</scope>
    <source>
        <strain evidence="5">zdho120</strain>
    </source>
</reference>
<evidence type="ECO:0000256" key="3">
    <source>
        <dbReference type="PROSITE-ProRule" id="PRU00023"/>
    </source>
</evidence>
<dbReference type="GO" id="GO:0005737">
    <property type="term" value="C:cytoplasm"/>
    <property type="evidence" value="ECO:0007669"/>
    <property type="project" value="TreeGrafter"/>
</dbReference>
<evidence type="ECO:0000256" key="1">
    <source>
        <dbReference type="ARBA" id="ARBA00022737"/>
    </source>
</evidence>
<dbReference type="STRING" id="4795.A0A225WTB9"/>
<comment type="caution">
    <text evidence="4">The sequence shown here is derived from an EMBL/GenBank/DDBJ whole genome shotgun (WGS) entry which is preliminary data.</text>
</comment>
<dbReference type="InterPro" id="IPR002110">
    <property type="entry name" value="Ankyrin_rpt"/>
</dbReference>
<organism evidence="4 5">
    <name type="scientific">Phytophthora megakarya</name>
    <dbReference type="NCBI Taxonomy" id="4795"/>
    <lineage>
        <taxon>Eukaryota</taxon>
        <taxon>Sar</taxon>
        <taxon>Stramenopiles</taxon>
        <taxon>Oomycota</taxon>
        <taxon>Peronosporomycetes</taxon>
        <taxon>Peronosporales</taxon>
        <taxon>Peronosporaceae</taxon>
        <taxon>Phytophthora</taxon>
    </lineage>
</organism>
<feature type="repeat" description="ANK" evidence="3">
    <location>
        <begin position="7"/>
        <end position="39"/>
    </location>
</feature>
<keyword evidence="1" id="KW-0677">Repeat</keyword>
<dbReference type="PANTHER" id="PTHR24198">
    <property type="entry name" value="ANKYRIN REPEAT AND PROTEIN KINASE DOMAIN-CONTAINING PROTEIN"/>
    <property type="match status" value="1"/>
</dbReference>
<keyword evidence="2 3" id="KW-0040">ANK repeat</keyword>
<protein>
    <submittedName>
        <fullName evidence="4">Uncharacterized protein</fullName>
    </submittedName>
</protein>
<evidence type="ECO:0000313" key="4">
    <source>
        <dbReference type="EMBL" id="OWZ20896.1"/>
    </source>
</evidence>
<dbReference type="Pfam" id="PF12796">
    <property type="entry name" value="Ank_2"/>
    <property type="match status" value="1"/>
</dbReference>
<dbReference type="SMART" id="SM00248">
    <property type="entry name" value="ANK"/>
    <property type="match status" value="3"/>
</dbReference>
<name>A0A225WTB9_9STRA</name>
<feature type="repeat" description="ANK" evidence="3">
    <location>
        <begin position="105"/>
        <end position="137"/>
    </location>
</feature>
<keyword evidence="5" id="KW-1185">Reference proteome</keyword>
<dbReference type="PANTHER" id="PTHR24198:SF165">
    <property type="entry name" value="ANKYRIN REPEAT-CONTAINING PROTEIN-RELATED"/>
    <property type="match status" value="1"/>
</dbReference>
<proteinExistence type="predicted"/>
<sequence>MDVSDKSGYTPLRFAVECNHSKLIELLLESGADPTKQSTDGVTDVGIAFQTGNLDAAKIFAANRIQFGDGDEASNLIVDQAKDGHTEMIELLLECGVSVDCENDFGWTPLHWATVKNHVNVVELLLNRKAKVDNMGGIGCTALHEVISIDVPLLISSFAIIMYP</sequence>
<dbReference type="Proteomes" id="UP000198211">
    <property type="component" value="Unassembled WGS sequence"/>
</dbReference>
<dbReference type="PROSITE" id="PS50088">
    <property type="entry name" value="ANK_REPEAT"/>
    <property type="match status" value="2"/>
</dbReference>
<evidence type="ECO:0000313" key="5">
    <source>
        <dbReference type="Proteomes" id="UP000198211"/>
    </source>
</evidence>
<evidence type="ECO:0000256" key="2">
    <source>
        <dbReference type="ARBA" id="ARBA00023043"/>
    </source>
</evidence>
<gene>
    <name evidence="4" type="ORF">PHMEG_0004624</name>
</gene>
<dbReference type="Pfam" id="PF00023">
    <property type="entry name" value="Ank"/>
    <property type="match status" value="1"/>
</dbReference>